<dbReference type="OrthoDB" id="796401at2"/>
<dbReference type="AlphaFoldDB" id="A0A1I0QGM2"/>
<protein>
    <submittedName>
        <fullName evidence="2">Uncharacterized protein</fullName>
    </submittedName>
</protein>
<evidence type="ECO:0000256" key="1">
    <source>
        <dbReference type="SAM" id="SignalP"/>
    </source>
</evidence>
<keyword evidence="3" id="KW-1185">Reference proteome</keyword>
<dbReference type="EMBL" id="FOIR01000002">
    <property type="protein sequence ID" value="SEW26118.1"/>
    <property type="molecule type" value="Genomic_DNA"/>
</dbReference>
<reference evidence="3" key="1">
    <citation type="submission" date="2016-10" db="EMBL/GenBank/DDBJ databases">
        <authorList>
            <person name="Varghese N."/>
            <person name="Submissions S."/>
        </authorList>
    </citation>
    <scope>NUCLEOTIDE SEQUENCE [LARGE SCALE GENOMIC DNA]</scope>
    <source>
        <strain evidence="3">CGMCC 1.12402</strain>
    </source>
</reference>
<accession>A0A1I0QGM2</accession>
<feature type="chain" id="PRO_5011766875" evidence="1">
    <location>
        <begin position="20"/>
        <end position="313"/>
    </location>
</feature>
<dbReference type="GeneID" id="99987017"/>
<evidence type="ECO:0000313" key="2">
    <source>
        <dbReference type="EMBL" id="SEW26118.1"/>
    </source>
</evidence>
<dbReference type="RefSeq" id="WP_090258738.1">
    <property type="nucleotide sequence ID" value="NZ_FOIR01000002.1"/>
</dbReference>
<dbReference type="Proteomes" id="UP000199437">
    <property type="component" value="Unassembled WGS sequence"/>
</dbReference>
<name>A0A1I0QGM2_9BACT</name>
<organism evidence="2 3">
    <name type="scientific">Roseivirga pacifica</name>
    <dbReference type="NCBI Taxonomy" id="1267423"/>
    <lineage>
        <taxon>Bacteria</taxon>
        <taxon>Pseudomonadati</taxon>
        <taxon>Bacteroidota</taxon>
        <taxon>Cytophagia</taxon>
        <taxon>Cytophagales</taxon>
        <taxon>Roseivirgaceae</taxon>
        <taxon>Roseivirga</taxon>
    </lineage>
</organism>
<sequence>MKKLCLLLFLLIISKANYAQTDTLYIPFIAYWETGDIYEFEATKIKRQWDGEILTKNDSITYNCILKVLEETDSSYLMSWKFDSPFLGELGLPMKLMGSIKGFFETEVIYKTNELGEFLEVINLEEIRSKTNNLIDSLIGDDIEKSDGALSANTVQQIKAMLTSDQMIQGLVLKEIQFIHMPFGYEYALNETIFYEEQLPNLFGGAPLRGDVELILLEADTIERKAALVRKMRINEEDTKSFLTGLFGRLQIDDIDLTEFIEKTTYQVKDDHSFEYIYNPGIPTLIKTNRETRLEAEDQKMRRQDILILRLKQ</sequence>
<gene>
    <name evidence="2" type="ORF">SAMN05216290_2315</name>
</gene>
<evidence type="ECO:0000313" key="3">
    <source>
        <dbReference type="Proteomes" id="UP000199437"/>
    </source>
</evidence>
<proteinExistence type="predicted"/>
<keyword evidence="1" id="KW-0732">Signal</keyword>
<feature type="signal peptide" evidence="1">
    <location>
        <begin position="1"/>
        <end position="19"/>
    </location>
</feature>